<dbReference type="InterPro" id="IPR050903">
    <property type="entry name" value="Bact_Chemotaxis_MeTrfase"/>
</dbReference>
<dbReference type="InterPro" id="IPR022642">
    <property type="entry name" value="CheR_C"/>
</dbReference>
<dbReference type="Proteomes" id="UP001230685">
    <property type="component" value="Unassembled WGS sequence"/>
</dbReference>
<evidence type="ECO:0000313" key="3">
    <source>
        <dbReference type="Proteomes" id="UP001230685"/>
    </source>
</evidence>
<dbReference type="PROSITE" id="PS50123">
    <property type="entry name" value="CHER"/>
    <property type="match status" value="1"/>
</dbReference>
<dbReference type="PRINTS" id="PR00996">
    <property type="entry name" value="CHERMTFRASE"/>
</dbReference>
<dbReference type="SUPFAM" id="SSF47757">
    <property type="entry name" value="Chemotaxis receptor methyltransferase CheR, N-terminal domain"/>
    <property type="match status" value="1"/>
</dbReference>
<dbReference type="SUPFAM" id="SSF53335">
    <property type="entry name" value="S-adenosyl-L-methionine-dependent methyltransferases"/>
    <property type="match status" value="1"/>
</dbReference>
<dbReference type="SMART" id="SM00138">
    <property type="entry name" value="MeTrc"/>
    <property type="match status" value="1"/>
</dbReference>
<proteinExistence type="predicted"/>
<dbReference type="CDD" id="cd02440">
    <property type="entry name" value="AdoMet_MTases"/>
    <property type="match status" value="1"/>
</dbReference>
<gene>
    <name evidence="2" type="ORF">Q5H91_02265</name>
</gene>
<feature type="domain" description="CheR-type methyltransferase" evidence="1">
    <location>
        <begin position="3"/>
        <end position="266"/>
    </location>
</feature>
<name>A0ABT9EGW6_9SPHN</name>
<keyword evidence="3" id="KW-1185">Reference proteome</keyword>
<dbReference type="EMBL" id="JAUUDS010000001">
    <property type="protein sequence ID" value="MDP1026023.1"/>
    <property type="molecule type" value="Genomic_DNA"/>
</dbReference>
<organism evidence="2 3">
    <name type="scientific">Sphingomonas aurea</name>
    <dbReference type="NCBI Taxonomy" id="3063994"/>
    <lineage>
        <taxon>Bacteria</taxon>
        <taxon>Pseudomonadati</taxon>
        <taxon>Pseudomonadota</taxon>
        <taxon>Alphaproteobacteria</taxon>
        <taxon>Sphingomonadales</taxon>
        <taxon>Sphingomonadaceae</taxon>
        <taxon>Sphingomonas</taxon>
    </lineage>
</organism>
<reference evidence="2 3" key="1">
    <citation type="submission" date="2023-07" db="EMBL/GenBank/DDBJ databases">
        <authorList>
            <person name="Kim M.K."/>
        </authorList>
    </citation>
    <scope>NUCLEOTIDE SEQUENCE [LARGE SCALE GENOMIC DNA]</scope>
    <source>
        <strain evidence="2 3">KR1UV-12</strain>
    </source>
</reference>
<dbReference type="PANTHER" id="PTHR24422">
    <property type="entry name" value="CHEMOTAXIS PROTEIN METHYLTRANSFERASE"/>
    <property type="match status" value="1"/>
</dbReference>
<dbReference type="PANTHER" id="PTHR24422:SF10">
    <property type="entry name" value="CHEMOTAXIS PROTEIN METHYLTRANSFERASE 2"/>
    <property type="match status" value="1"/>
</dbReference>
<dbReference type="Gene3D" id="3.40.50.150">
    <property type="entry name" value="Vaccinia Virus protein VP39"/>
    <property type="match status" value="1"/>
</dbReference>
<dbReference type="InterPro" id="IPR029063">
    <property type="entry name" value="SAM-dependent_MTases_sf"/>
</dbReference>
<evidence type="ECO:0000313" key="2">
    <source>
        <dbReference type="EMBL" id="MDP1026023.1"/>
    </source>
</evidence>
<dbReference type="Pfam" id="PF01739">
    <property type="entry name" value="CheR"/>
    <property type="match status" value="1"/>
</dbReference>
<sequence>MTVTVAIPAVSTRAMTVLSALLEARTGQQLASYRSWRLDMALKPLLREREIDTLDQLVALLLDGRDATIGDRIVEALVNGESSFFRDQPVFGLIGKALVARAEASGQHGQRLRIWCAGCATGQEPLSLAMLFADLAESSGIAMPEIVATDVSEGALARARSGRYTQFEIQRGLPIRTAMRWFNGDRGDWVAKPELVRMIQFRRQNLVSEAPPPGRFDAVLCRNVLLYLAPAIKARVFLSVADALAPGGVLVLGAGETVIGQTGLFEPSRAYRGLYQRVAAGMTRNAA</sequence>
<dbReference type="RefSeq" id="WP_305171594.1">
    <property type="nucleotide sequence ID" value="NZ_JAUUDS010000001.1"/>
</dbReference>
<protein>
    <submittedName>
        <fullName evidence="2">Protein-glutamate O-methyltransferase CheR</fullName>
    </submittedName>
</protein>
<evidence type="ECO:0000259" key="1">
    <source>
        <dbReference type="PROSITE" id="PS50123"/>
    </source>
</evidence>
<comment type="caution">
    <text evidence="2">The sequence shown here is derived from an EMBL/GenBank/DDBJ whole genome shotgun (WGS) entry which is preliminary data.</text>
</comment>
<dbReference type="InterPro" id="IPR000780">
    <property type="entry name" value="CheR_MeTrfase"/>
</dbReference>
<accession>A0ABT9EGW6</accession>